<accession>A0A1E4S7Y9</accession>
<dbReference type="STRING" id="983966.A0A1E4S7Y9"/>
<feature type="compositionally biased region" description="Acidic residues" evidence="1">
    <location>
        <begin position="93"/>
        <end position="107"/>
    </location>
</feature>
<feature type="domain" description="Spindle body associated protein C-terminal" evidence="3">
    <location>
        <begin position="828"/>
        <end position="871"/>
    </location>
</feature>
<evidence type="ECO:0000256" key="1">
    <source>
        <dbReference type="SAM" id="MobiDB-lite"/>
    </source>
</evidence>
<evidence type="ECO:0000259" key="3">
    <source>
        <dbReference type="Pfam" id="PF10638"/>
    </source>
</evidence>
<dbReference type="GeneID" id="30988848"/>
<evidence type="ECO:0000259" key="2">
    <source>
        <dbReference type="Pfam" id="PF08457"/>
    </source>
</evidence>
<feature type="compositionally biased region" description="Basic and acidic residues" evidence="1">
    <location>
        <begin position="26"/>
        <end position="37"/>
    </location>
</feature>
<dbReference type="Pfam" id="PF10638">
    <property type="entry name" value="Sfi1_C"/>
    <property type="match status" value="1"/>
</dbReference>
<feature type="region of interest" description="Disordered" evidence="1">
    <location>
        <begin position="1"/>
        <end position="37"/>
    </location>
</feature>
<feature type="region of interest" description="Disordered" evidence="1">
    <location>
        <begin position="89"/>
        <end position="112"/>
    </location>
</feature>
<keyword evidence="5" id="KW-1185">Reference proteome</keyword>
<dbReference type="OMA" id="WDRATVR"/>
<reference evidence="4 5" key="1">
    <citation type="journal article" date="2016" name="Proc. Natl. Acad. Sci. U.S.A.">
        <title>Comparative genomics of biotechnologically important yeasts.</title>
        <authorList>
            <person name="Riley R."/>
            <person name="Haridas S."/>
            <person name="Wolfe K.H."/>
            <person name="Lopes M.R."/>
            <person name="Hittinger C.T."/>
            <person name="Goeker M."/>
            <person name="Salamov A.A."/>
            <person name="Wisecaver J.H."/>
            <person name="Long T.M."/>
            <person name="Calvey C.H."/>
            <person name="Aerts A.L."/>
            <person name="Barry K.W."/>
            <person name="Choi C."/>
            <person name="Clum A."/>
            <person name="Coughlan A.Y."/>
            <person name="Deshpande S."/>
            <person name="Douglass A.P."/>
            <person name="Hanson S.J."/>
            <person name="Klenk H.-P."/>
            <person name="LaButti K.M."/>
            <person name="Lapidus A."/>
            <person name="Lindquist E.A."/>
            <person name="Lipzen A.M."/>
            <person name="Meier-Kolthoff J.P."/>
            <person name="Ohm R.A."/>
            <person name="Otillar R.P."/>
            <person name="Pangilinan J.L."/>
            <person name="Peng Y."/>
            <person name="Rokas A."/>
            <person name="Rosa C.A."/>
            <person name="Scheuner C."/>
            <person name="Sibirny A.A."/>
            <person name="Slot J.C."/>
            <person name="Stielow J.B."/>
            <person name="Sun H."/>
            <person name="Kurtzman C.P."/>
            <person name="Blackwell M."/>
            <person name="Grigoriev I.V."/>
            <person name="Jeffries T.W."/>
        </authorList>
    </citation>
    <scope>NUCLEOTIDE SEQUENCE [LARGE SCALE GENOMIC DNA]</scope>
    <source>
        <strain evidence="5">ATCC 18201 / CBS 1600 / BCRC 20928 / JCM 3617 / NBRC 0987 / NRRL Y-1542</strain>
    </source>
</reference>
<evidence type="ECO:0008006" key="6">
    <source>
        <dbReference type="Google" id="ProtNLM"/>
    </source>
</evidence>
<dbReference type="RefSeq" id="XP_020072686.1">
    <property type="nucleotide sequence ID" value="XM_020214452.1"/>
</dbReference>
<name>A0A1E4S7Y9_CYBJN</name>
<feature type="domain" description="Sfi1 spindle body" evidence="2">
    <location>
        <begin position="304"/>
        <end position="771"/>
    </location>
</feature>
<dbReference type="OrthoDB" id="4070448at2759"/>
<proteinExistence type="predicted"/>
<evidence type="ECO:0000313" key="5">
    <source>
        <dbReference type="Proteomes" id="UP000094389"/>
    </source>
</evidence>
<dbReference type="InterPro" id="IPR013665">
    <property type="entry name" value="Sfi1_dom"/>
</dbReference>
<dbReference type="InterPro" id="IPR018907">
    <property type="entry name" value="Spindle_body_associated_C_dom"/>
</dbReference>
<dbReference type="EMBL" id="KV453926">
    <property type="protein sequence ID" value="ODV75647.1"/>
    <property type="molecule type" value="Genomic_DNA"/>
</dbReference>
<protein>
    <recommendedName>
        <fullName evidence="6">Sfi1 spindle body domain-containing protein</fullName>
    </recommendedName>
</protein>
<dbReference type="Proteomes" id="UP000094389">
    <property type="component" value="Unassembled WGS sequence"/>
</dbReference>
<evidence type="ECO:0000313" key="4">
    <source>
        <dbReference type="EMBL" id="ODV75647.1"/>
    </source>
</evidence>
<sequence length="882" mass="104899">MERPERALDTQELINKVTQLDLGSPTRDREAATRERVQWESTDSYLNADVNALSRSKSPRRFNVSERTVIIGDDLVPITPIHRTVSGSSLELQVDDDDDDDGTDEQDLLGQRQQTTSVRHVIPLDLHLLEELLSQLPLTETNAHFQGIFANYIAILEEHELDPATDKFIITVYNQLRSGGDYSKLYKVIDIFVKHPCNEAMKLSNFLHFREFNNMAKFFKIWLIKRRKNHEMDKNVQVWQLYLKKKYIAAWYFRLKSVTEDYQNNAEIFAKVKLTMKFWDIWRANFEECQELETVCDLQTQSKILSKWVDRLNSSEKGKELYSTNLLRKIFKQWRLKSITVQRILSVFFAKWTKKARQLEVMEQCASDLEMALLGGFFFTKWKGIMSRSLGQTHQLEEIHKAYSKEKFLSLWRYNLFLKLKQNEVIEKRREFLKQFVMNQFKRKFENDQKAQKFLDNLRGKLMARYFGSWYYKLTLRKYERSIEQGTFQSWREKVKLKKLGKYHEGFVQQIFLNKWIKKYTQVMDSSELAKKAMDSYTKVIYFENWKRSLTELCMDSKAADRMAIKKFFTKLSAKKRSIDEMTIRAANVYKEDPWNTVKTLFFQKWNDAYDNRVEIKLLPKISEFEAQISKTRTLNALRAWYDRYQTYLDQEILFKRDFLKETLLRPTFDRWLQQYDLFNDLEQRANGMNETNLLSTGLTKLQLAYLRTQELQLSLVEFEEERDLKLSMTYLNLWSIELMKARRDNEAVDKFRSRWSRARLRGILSLWRSKLEDTMESTFRALSDESFDPDDSPTRGKSPISSFEAMITPQKFTRDPLETSSLLYSGGRSTMPGSERIRRKRMEALKVRYSQVKKAIPSPLKKDRKLDDSFLSTLWKNDEPI</sequence>
<dbReference type="Pfam" id="PF08457">
    <property type="entry name" value="Sfi1"/>
    <property type="match status" value="1"/>
</dbReference>
<organism evidence="4 5">
    <name type="scientific">Cyberlindnera jadinii (strain ATCC 18201 / CBS 1600 / BCRC 20928 / JCM 3617 / NBRC 0987 / NRRL Y-1542)</name>
    <name type="common">Torula yeast</name>
    <name type="synonym">Candida utilis</name>
    <dbReference type="NCBI Taxonomy" id="983966"/>
    <lineage>
        <taxon>Eukaryota</taxon>
        <taxon>Fungi</taxon>
        <taxon>Dikarya</taxon>
        <taxon>Ascomycota</taxon>
        <taxon>Saccharomycotina</taxon>
        <taxon>Saccharomycetes</taxon>
        <taxon>Phaffomycetales</taxon>
        <taxon>Phaffomycetaceae</taxon>
        <taxon>Cyberlindnera</taxon>
    </lineage>
</organism>
<dbReference type="AlphaFoldDB" id="A0A1E4S7Y9"/>
<gene>
    <name evidence="4" type="ORF">CYBJADRAFT_166359</name>
</gene>